<dbReference type="NCBIfam" id="TIGR01972">
    <property type="entry name" value="NDH_I_M"/>
    <property type="match status" value="1"/>
</dbReference>
<dbReference type="AlphaFoldDB" id="D1AUF6"/>
<evidence type="ECO:0000256" key="8">
    <source>
        <dbReference type="ARBA" id="ARBA00032798"/>
    </source>
</evidence>
<dbReference type="InterPro" id="IPR003918">
    <property type="entry name" value="NADH_UbQ_OxRdtase"/>
</dbReference>
<comment type="subcellular location">
    <subcellularLocation>
        <location evidence="1">Endomembrane system</location>
        <topology evidence="1">Multi-pass membrane protein</topology>
    </subcellularLocation>
    <subcellularLocation>
        <location evidence="9">Membrane</location>
        <topology evidence="9">Multi-pass membrane protein</topology>
    </subcellularLocation>
</comment>
<dbReference type="PANTHER" id="PTHR43507">
    <property type="entry name" value="NADH-UBIQUINONE OXIDOREDUCTASE CHAIN 4"/>
    <property type="match status" value="1"/>
</dbReference>
<feature type="transmembrane region" description="Helical" evidence="10">
    <location>
        <begin position="399"/>
        <end position="419"/>
    </location>
</feature>
<evidence type="ECO:0000259" key="11">
    <source>
        <dbReference type="Pfam" id="PF00361"/>
    </source>
</evidence>
<feature type="domain" description="NADH:quinone oxidoreductase/Mrp antiporter transmembrane" evidence="11">
    <location>
        <begin position="123"/>
        <end position="413"/>
    </location>
</feature>
<feature type="transmembrane region" description="Helical" evidence="10">
    <location>
        <begin position="231"/>
        <end position="254"/>
    </location>
</feature>
<evidence type="ECO:0000256" key="5">
    <source>
        <dbReference type="ARBA" id="ARBA00022989"/>
    </source>
</evidence>
<evidence type="ECO:0000256" key="6">
    <source>
        <dbReference type="ARBA" id="ARBA00023136"/>
    </source>
</evidence>
<evidence type="ECO:0000256" key="10">
    <source>
        <dbReference type="SAM" id="Phobius"/>
    </source>
</evidence>
<sequence>MILSMILIPALGSCLVAFLRGALSRVVGPAVVVVTLAVFCMSAVLLVRVGDTVTQEVASLRWVERAFSADALSILLTVLSTFLFLICSLFCVFSTRGAPVAPSFFSLLLLLESCVIAVFCTCDILTFFIFFEASLVPMFFIIGFWGHGDKVGAAFKFLIYTATASVGFLAAVACMDAVANATSGSFSDVAAGLAANTHFRWQIYFWILCFIAFAVKLPMVPCHTWLPTAHVQAPTVGSVLLAGLLIKLGGYGIFRFCIQMLPAISVHFAKFVVCLSAASLIYSSLVAFAQRNMKMLIAYSSIAHMSFVAAGMFSLNESGILGAVYQMLSHGLISAALFLCVGMIYSRTGTMEMSECTGLASKMPRLSAMIVFFSMASAGVPGTSGFMGEFLSMLGIFKSFGPMVACFAVGIVLSAAYMLRLCKEVVWGSAPADSGTFDDINAGEFAILAILAILVLVLGVFPAPLLSMLKPAVEHLLVPLHKLQPSWG</sequence>
<evidence type="ECO:0000313" key="13">
    <source>
        <dbReference type="Proteomes" id="UP000000630"/>
    </source>
</evidence>
<evidence type="ECO:0000256" key="1">
    <source>
        <dbReference type="ARBA" id="ARBA00004127"/>
    </source>
</evidence>
<dbReference type="GO" id="GO:0042773">
    <property type="term" value="P:ATP synthesis coupled electron transport"/>
    <property type="evidence" value="ECO:0007669"/>
    <property type="project" value="InterPro"/>
</dbReference>
<organism evidence="12 13">
    <name type="scientific">Anaplasma centrale (strain Israel)</name>
    <name type="common">Anaplasma marginale subsp. centrale (strain Israel)</name>
    <dbReference type="NCBI Taxonomy" id="574556"/>
    <lineage>
        <taxon>Bacteria</taxon>
        <taxon>Pseudomonadati</taxon>
        <taxon>Pseudomonadota</taxon>
        <taxon>Alphaproteobacteria</taxon>
        <taxon>Rickettsiales</taxon>
        <taxon>Anaplasmataceae</taxon>
        <taxon>Anaplasma</taxon>
    </lineage>
</organism>
<keyword evidence="4 9" id="KW-0812">Transmembrane</keyword>
<dbReference type="InterPro" id="IPR010227">
    <property type="entry name" value="NADH_Q_OxRdtase_chainM/4"/>
</dbReference>
<feature type="transmembrane region" description="Helical" evidence="10">
    <location>
        <begin position="327"/>
        <end position="345"/>
    </location>
</feature>
<keyword evidence="12" id="KW-0560">Oxidoreductase</keyword>
<dbReference type="PANTHER" id="PTHR43507:SF1">
    <property type="entry name" value="NADH-UBIQUINONE OXIDOREDUCTASE CHAIN 4"/>
    <property type="match status" value="1"/>
</dbReference>
<comment type="similarity">
    <text evidence="2">Belongs to the complex I subunit 4 family.</text>
</comment>
<dbReference type="Proteomes" id="UP000000630">
    <property type="component" value="Chromosome"/>
</dbReference>
<keyword evidence="5 10" id="KW-1133">Transmembrane helix</keyword>
<feature type="transmembrane region" description="Helical" evidence="10">
    <location>
        <begin position="125"/>
        <end position="145"/>
    </location>
</feature>
<protein>
    <recommendedName>
        <fullName evidence="3">NADH-quinone oxidoreductase subunit M</fullName>
    </recommendedName>
    <alternativeName>
        <fullName evidence="7">NADH dehydrogenase I subunit M</fullName>
    </alternativeName>
    <alternativeName>
        <fullName evidence="8">NDH-1 subunit M</fullName>
    </alternativeName>
</protein>
<feature type="transmembrane region" description="Helical" evidence="10">
    <location>
        <begin position="69"/>
        <end position="93"/>
    </location>
</feature>
<dbReference type="GO" id="GO:0015990">
    <property type="term" value="P:electron transport coupled proton transport"/>
    <property type="evidence" value="ECO:0007669"/>
    <property type="project" value="TreeGrafter"/>
</dbReference>
<feature type="transmembrane region" description="Helical" evidence="10">
    <location>
        <begin position="30"/>
        <end position="49"/>
    </location>
</feature>
<dbReference type="eggNOG" id="COG1008">
    <property type="taxonomic scope" value="Bacteria"/>
</dbReference>
<dbReference type="PRINTS" id="PR01437">
    <property type="entry name" value="NUOXDRDTASE4"/>
</dbReference>
<feature type="transmembrane region" description="Helical" evidence="10">
    <location>
        <begin position="366"/>
        <end position="387"/>
    </location>
</feature>
<keyword evidence="13" id="KW-1185">Reference proteome</keyword>
<name>D1AUF6_ANACI</name>
<dbReference type="OrthoDB" id="9768329at2"/>
<evidence type="ECO:0000313" key="12">
    <source>
        <dbReference type="EMBL" id="ACZ49184.1"/>
    </source>
</evidence>
<evidence type="ECO:0000256" key="2">
    <source>
        <dbReference type="ARBA" id="ARBA00009025"/>
    </source>
</evidence>
<feature type="transmembrane region" description="Helical" evidence="10">
    <location>
        <begin position="440"/>
        <end position="461"/>
    </location>
</feature>
<dbReference type="HOGENOM" id="CLU_007100_4_4_5"/>
<accession>D1AUF6</accession>
<dbReference type="InterPro" id="IPR001750">
    <property type="entry name" value="ND/Mrp_TM"/>
</dbReference>
<feature type="transmembrane region" description="Helical" evidence="10">
    <location>
        <begin position="199"/>
        <end position="219"/>
    </location>
</feature>
<feature type="transmembrane region" description="Helical" evidence="10">
    <location>
        <begin position="266"/>
        <end position="289"/>
    </location>
</feature>
<feature type="transmembrane region" description="Helical" evidence="10">
    <location>
        <begin position="100"/>
        <end position="119"/>
    </location>
</feature>
<proteinExistence type="inferred from homology"/>
<reference evidence="12 13" key="1">
    <citation type="journal article" date="2010" name="J. Bacteriol.">
        <title>Complete genome sequence of Anaplasma marginale subsp. centrale.</title>
        <authorList>
            <person name="Herndon D.R."/>
            <person name="Palmer G.H."/>
            <person name="Shkap V."/>
            <person name="Knowles D.P. Jr."/>
            <person name="Brayton K.A."/>
        </authorList>
    </citation>
    <scope>NUCLEOTIDE SEQUENCE [LARGE SCALE GENOMIC DNA]</scope>
    <source>
        <strain evidence="12 13">Israel</strain>
    </source>
</reference>
<evidence type="ECO:0000256" key="3">
    <source>
        <dbReference type="ARBA" id="ARBA00019906"/>
    </source>
</evidence>
<dbReference type="Pfam" id="PF00361">
    <property type="entry name" value="Proton_antipo_M"/>
    <property type="match status" value="1"/>
</dbReference>
<dbReference type="GO" id="GO:0016020">
    <property type="term" value="C:membrane"/>
    <property type="evidence" value="ECO:0007669"/>
    <property type="project" value="UniProtKB-SubCell"/>
</dbReference>
<gene>
    <name evidence="12" type="primary">nuoM</name>
    <name evidence="12" type="ordered locus">ACIS_00582</name>
</gene>
<dbReference type="GO" id="GO:0003954">
    <property type="term" value="F:NADH dehydrogenase activity"/>
    <property type="evidence" value="ECO:0007669"/>
    <property type="project" value="TreeGrafter"/>
</dbReference>
<evidence type="ECO:0000256" key="9">
    <source>
        <dbReference type="RuleBase" id="RU000320"/>
    </source>
</evidence>
<dbReference type="STRING" id="574556.ACIS_00582"/>
<dbReference type="EMBL" id="CP001759">
    <property type="protein sequence ID" value="ACZ49184.1"/>
    <property type="molecule type" value="Genomic_DNA"/>
</dbReference>
<dbReference type="GO" id="GO:0008137">
    <property type="term" value="F:NADH dehydrogenase (ubiquinone) activity"/>
    <property type="evidence" value="ECO:0007669"/>
    <property type="project" value="InterPro"/>
</dbReference>
<evidence type="ECO:0000256" key="4">
    <source>
        <dbReference type="ARBA" id="ARBA00022692"/>
    </source>
</evidence>
<evidence type="ECO:0000256" key="7">
    <source>
        <dbReference type="ARBA" id="ARBA00031584"/>
    </source>
</evidence>
<feature type="transmembrane region" description="Helical" evidence="10">
    <location>
        <begin position="6"/>
        <end position="23"/>
    </location>
</feature>
<dbReference type="GO" id="GO:0012505">
    <property type="term" value="C:endomembrane system"/>
    <property type="evidence" value="ECO:0007669"/>
    <property type="project" value="UniProtKB-SubCell"/>
</dbReference>
<dbReference type="GO" id="GO:0048039">
    <property type="term" value="F:ubiquinone binding"/>
    <property type="evidence" value="ECO:0007669"/>
    <property type="project" value="TreeGrafter"/>
</dbReference>
<feature type="transmembrane region" description="Helical" evidence="10">
    <location>
        <begin position="157"/>
        <end position="179"/>
    </location>
</feature>
<dbReference type="KEGG" id="acn:ACIS_00582"/>
<keyword evidence="6 10" id="KW-0472">Membrane</keyword>